<dbReference type="AlphaFoldDB" id="A0A0F7FU33"/>
<dbReference type="SMART" id="SM00710">
    <property type="entry name" value="PbH1"/>
    <property type="match status" value="8"/>
</dbReference>
<dbReference type="EMBL" id="CP009922">
    <property type="protein sequence ID" value="AKG43945.1"/>
    <property type="molecule type" value="Genomic_DNA"/>
</dbReference>
<dbReference type="InterPro" id="IPR011050">
    <property type="entry name" value="Pectin_lyase_fold/virulence"/>
</dbReference>
<dbReference type="Pfam" id="PF13229">
    <property type="entry name" value="Beta_helix"/>
    <property type="match status" value="3"/>
</dbReference>
<keyword evidence="2" id="KW-0547">Nucleotide-binding</keyword>
<dbReference type="InterPro" id="IPR003593">
    <property type="entry name" value="AAA+_ATPase"/>
</dbReference>
<dbReference type="Gene3D" id="3.40.50.300">
    <property type="entry name" value="P-loop containing nucleotide triphosphate hydrolases"/>
    <property type="match status" value="1"/>
</dbReference>
<dbReference type="InterPro" id="IPR006626">
    <property type="entry name" value="PbH1"/>
</dbReference>
<evidence type="ECO:0000256" key="2">
    <source>
        <dbReference type="ARBA" id="ARBA00022741"/>
    </source>
</evidence>
<dbReference type="PATRIC" id="fig|408015.6.peg.2601"/>
<dbReference type="InterPro" id="IPR012334">
    <property type="entry name" value="Pectin_lyas_fold"/>
</dbReference>
<feature type="region of interest" description="Disordered" evidence="4">
    <location>
        <begin position="554"/>
        <end position="615"/>
    </location>
</feature>
<dbReference type="PRINTS" id="PR00819">
    <property type="entry name" value="CBXCFQXSUPER"/>
</dbReference>
<dbReference type="GO" id="GO:0016887">
    <property type="term" value="F:ATP hydrolysis activity"/>
    <property type="evidence" value="ECO:0007669"/>
    <property type="project" value="InterPro"/>
</dbReference>
<evidence type="ECO:0000259" key="5">
    <source>
        <dbReference type="SMART" id="SM00382"/>
    </source>
</evidence>
<dbReference type="InterPro" id="IPR000641">
    <property type="entry name" value="CbxX/CfxQ"/>
</dbReference>
<dbReference type="PANTHER" id="PTHR43392">
    <property type="entry name" value="AAA-TYPE ATPASE FAMILY PROTEIN / ANKYRIN REPEAT FAMILY PROTEIN"/>
    <property type="match status" value="1"/>
</dbReference>
<dbReference type="Pfam" id="PF17866">
    <property type="entry name" value="AAA_lid_6"/>
    <property type="match status" value="1"/>
</dbReference>
<keyword evidence="3" id="KW-0067">ATP-binding</keyword>
<dbReference type="RefSeq" id="WP_030732289.1">
    <property type="nucleotide sequence ID" value="NZ_CP009922.3"/>
</dbReference>
<dbReference type="Pfam" id="PF00004">
    <property type="entry name" value="AAA"/>
    <property type="match status" value="1"/>
</dbReference>
<name>A0A0F7FU33_9ACTN</name>
<comment type="similarity">
    <text evidence="1">Belongs to the CbxX/CfxQ family.</text>
</comment>
<proteinExistence type="inferred from homology"/>
<sequence>MKILVAPKGRGAHRTIARALAAAEAGAVISIAPGEYPEALRLERRVTLEPAAGAGSVVIRPVESPALTVAAADCLVRGLVLRGQDPAQPLVRVEDGSGLTLEDCGLSHGRVEVLGSAGVPADPDGGPLPLTVDDDLRAQLDDPVAGGVLVLRHTRLHGAHHTALHLDGDARARAEDSIIDSVEGIGVVLSGAAVLLAERLRVSEVSGSALRARGNSRLLVRDARLSGAGRHGVLVQDTARAKVEDCRIDGVAMSGVQLDHEARAELTDCRVTRAGGSALAAGGTTRLIANGCRIVEPAANGLLALGDATAEAVNCQLSRTGFSALHFADRSTGTVLGTVVADSREHAVAVTDSASAELTGCTLTGAVMCGAQVTDAARLTMRGSRVVGGETGVRVRSSGESELRECAIGGQSKGGVEIGTDATVALLATSVTGVGSAGVTVDSGARLRMEGGGVYGAGGSGLVVWQGTEPQVRGVRIERAGKNGILVGEKARGLFEHCDVSVTTFPALHIGADAEPVFRGCRVFDCEQDVGTANGAKPTFEECVSVRVGSATLTGGPIGTGPKGGGGPGGPAGPGAGPGSPPAVPQDINGGTGAASADDPEAGLADAGEAEPEPETLEELLAELDELVGLDGVKGDVGGMVKLMQMVRMREEAGLPAPPLSRHLVFAGNPGTGKTTVARLYGRLLKALGLLGKGHLVEVDRSALVGEYVGHTGPKTTEAFQRARGGVLFIDEAYALVPAGVANDFGGEAIATLVKLMEDHRDEVVVIAAGYPQDMDRFIGSNPGLSSRFTRTLLFADYTSQELVSIVEHHAQQHSYELSDGARDRLAAYVEAIPRDDRFGNGRTARQLFQAMTERQAMRVSELTNPEAQQLMTLREEDLPL</sequence>
<evidence type="ECO:0000256" key="3">
    <source>
        <dbReference type="ARBA" id="ARBA00022840"/>
    </source>
</evidence>
<keyword evidence="7" id="KW-1185">Reference proteome</keyword>
<dbReference type="SUPFAM" id="SSF52540">
    <property type="entry name" value="P-loop containing nucleoside triphosphate hydrolases"/>
    <property type="match status" value="1"/>
</dbReference>
<dbReference type="InterPro" id="IPR027417">
    <property type="entry name" value="P-loop_NTPase"/>
</dbReference>
<gene>
    <name evidence="6" type="ORF">SXIM_25610</name>
</gene>
<evidence type="ECO:0000313" key="6">
    <source>
        <dbReference type="EMBL" id="AKG43945.1"/>
    </source>
</evidence>
<dbReference type="PANTHER" id="PTHR43392:SF2">
    <property type="entry name" value="AAA-TYPE ATPASE FAMILY PROTEIN _ ANKYRIN REPEAT FAMILY PROTEIN"/>
    <property type="match status" value="1"/>
</dbReference>
<evidence type="ECO:0000313" key="7">
    <source>
        <dbReference type="Proteomes" id="UP000034034"/>
    </source>
</evidence>
<dbReference type="InterPro" id="IPR003959">
    <property type="entry name" value="ATPase_AAA_core"/>
</dbReference>
<dbReference type="STRING" id="408015.SXIM_25610"/>
<reference evidence="6" key="1">
    <citation type="submission" date="2019-08" db="EMBL/GenBank/DDBJ databases">
        <title>Complete genome sequence of a mangrove-derived Streptomyces xiamenensis.</title>
        <authorList>
            <person name="Xu J."/>
        </authorList>
    </citation>
    <scope>NUCLEOTIDE SEQUENCE</scope>
    <source>
        <strain evidence="6">318</strain>
    </source>
</reference>
<accession>A0A0F7FU33</accession>
<evidence type="ECO:0000256" key="1">
    <source>
        <dbReference type="ARBA" id="ARBA00010378"/>
    </source>
</evidence>
<feature type="domain" description="AAA+ ATPase" evidence="5">
    <location>
        <begin position="660"/>
        <end position="799"/>
    </location>
</feature>
<dbReference type="SMART" id="SM00382">
    <property type="entry name" value="AAA"/>
    <property type="match status" value="1"/>
</dbReference>
<dbReference type="GO" id="GO:0005524">
    <property type="term" value="F:ATP binding"/>
    <property type="evidence" value="ECO:0007669"/>
    <property type="project" value="UniProtKB-KW"/>
</dbReference>
<dbReference type="Gene3D" id="1.10.8.60">
    <property type="match status" value="1"/>
</dbReference>
<protein>
    <submittedName>
        <fullName evidence="6">Sporulation protein K</fullName>
    </submittedName>
</protein>
<feature type="compositionally biased region" description="Gly residues" evidence="4">
    <location>
        <begin position="556"/>
        <end position="578"/>
    </location>
</feature>
<dbReference type="CDD" id="cd00009">
    <property type="entry name" value="AAA"/>
    <property type="match status" value="1"/>
</dbReference>
<dbReference type="Gene3D" id="2.160.20.10">
    <property type="entry name" value="Single-stranded right-handed beta-helix, Pectin lyase-like"/>
    <property type="match status" value="3"/>
</dbReference>
<evidence type="ECO:0000256" key="4">
    <source>
        <dbReference type="SAM" id="MobiDB-lite"/>
    </source>
</evidence>
<dbReference type="InterPro" id="IPR050773">
    <property type="entry name" value="CbxX/CfxQ_RuBisCO_ESX"/>
</dbReference>
<dbReference type="SUPFAM" id="SSF51126">
    <property type="entry name" value="Pectin lyase-like"/>
    <property type="match status" value="3"/>
</dbReference>
<dbReference type="HOGENOM" id="CLU_008749_0_1_11"/>
<dbReference type="FunFam" id="3.40.50.300:FF:000216">
    <property type="entry name" value="Type VII secretion ATPase EccA"/>
    <property type="match status" value="1"/>
</dbReference>
<organism evidence="6 7">
    <name type="scientific">Streptomyces xiamenensis</name>
    <dbReference type="NCBI Taxonomy" id="408015"/>
    <lineage>
        <taxon>Bacteria</taxon>
        <taxon>Bacillati</taxon>
        <taxon>Actinomycetota</taxon>
        <taxon>Actinomycetes</taxon>
        <taxon>Kitasatosporales</taxon>
        <taxon>Streptomycetaceae</taxon>
        <taxon>Streptomyces</taxon>
    </lineage>
</organism>
<dbReference type="InterPro" id="IPR039448">
    <property type="entry name" value="Beta_helix"/>
</dbReference>
<dbReference type="KEGG" id="sxi:SXIM_25610"/>
<dbReference type="InterPro" id="IPR041627">
    <property type="entry name" value="AAA_lid_6"/>
</dbReference>
<dbReference type="Proteomes" id="UP000034034">
    <property type="component" value="Chromosome"/>
</dbReference>